<feature type="transmembrane region" description="Helical" evidence="6">
    <location>
        <begin position="68"/>
        <end position="85"/>
    </location>
</feature>
<evidence type="ECO:0000256" key="1">
    <source>
        <dbReference type="ARBA" id="ARBA00004141"/>
    </source>
</evidence>
<keyword evidence="3 6" id="KW-0812">Transmembrane</keyword>
<feature type="transmembrane region" description="Helical" evidence="6">
    <location>
        <begin position="340"/>
        <end position="361"/>
    </location>
</feature>
<evidence type="ECO:0000313" key="9">
    <source>
        <dbReference type="Proteomes" id="UP000095401"/>
    </source>
</evidence>
<evidence type="ECO:0000259" key="7">
    <source>
        <dbReference type="PROSITE" id="PS50850"/>
    </source>
</evidence>
<evidence type="ECO:0000256" key="2">
    <source>
        <dbReference type="ARBA" id="ARBA00022448"/>
    </source>
</evidence>
<dbReference type="NCBIfam" id="TIGR00901">
    <property type="entry name" value="2A0125"/>
    <property type="match status" value="1"/>
</dbReference>
<keyword evidence="5 6" id="KW-0472">Membrane</keyword>
<organism evidence="8 9">
    <name type="scientific">Acidihalobacter yilgarnensis</name>
    <dbReference type="NCBI Taxonomy" id="2819280"/>
    <lineage>
        <taxon>Bacteria</taxon>
        <taxon>Pseudomonadati</taxon>
        <taxon>Pseudomonadota</taxon>
        <taxon>Gammaproteobacteria</taxon>
        <taxon>Chromatiales</taxon>
        <taxon>Ectothiorhodospiraceae</taxon>
        <taxon>Acidihalobacter</taxon>
    </lineage>
</organism>
<evidence type="ECO:0000313" key="8">
    <source>
        <dbReference type="EMBL" id="AOU99438.1"/>
    </source>
</evidence>
<dbReference type="InterPro" id="IPR004752">
    <property type="entry name" value="AmpG_permease/AT-1"/>
</dbReference>
<dbReference type="Pfam" id="PF07690">
    <property type="entry name" value="MFS_1"/>
    <property type="match status" value="1"/>
</dbReference>
<gene>
    <name evidence="8" type="ORF">BI364_00540</name>
</gene>
<feature type="transmembrane region" description="Helical" evidence="6">
    <location>
        <begin position="211"/>
        <end position="237"/>
    </location>
</feature>
<feature type="transmembrane region" description="Helical" evidence="6">
    <location>
        <begin position="97"/>
        <end position="118"/>
    </location>
</feature>
<keyword evidence="9" id="KW-1185">Reference proteome</keyword>
<dbReference type="PROSITE" id="PS50850">
    <property type="entry name" value="MFS"/>
    <property type="match status" value="1"/>
</dbReference>
<sequence>MIVAALMGFASGLPLLLTLTLLQAWLTQAGVSLGEIGLFALVGIPYTIKFLWAPLMDRYAPPLLGRRRGWLFALQLLLALAILLLGQTDPHRNLTEVAVFALLVALFSAMQDTVIDAYRRESLADDEQGLGASLYVWGYRVGMLVASGGGLIMAQYAGFALTFAAMAALMLPGLVTTLLAPEPVTHRPLPPSLRVAVVGPFVEFFTQRRNAVLILLFVLLYKLGDTLATTMTTPFYLELGYSKADIGTVVKLFGFWATVLGGFAGGIGILRIGQYRALWLFGLLQALSTAGFAWLVYTGPVIGWLAVIIAFENFTGGMGTAAFIGFMANLTNREFTATQYALLTSLMGVPRTLLAASTGYMAASLGWADFFIVCALLAIPGLLLLRRFRDWLQPASDAPADATQANRE</sequence>
<reference evidence="9" key="1">
    <citation type="submission" date="2016-09" db="EMBL/GenBank/DDBJ databases">
        <title>Acidihalobacter prosperus F5.</title>
        <authorList>
            <person name="Khaleque H.N."/>
            <person name="Ramsay J.P."/>
            <person name="Kaksonen A.H."/>
            <person name="Boxall N.J."/>
            <person name="Watkin E.L.J."/>
        </authorList>
    </citation>
    <scope>NUCLEOTIDE SEQUENCE [LARGE SCALE GENOMIC DNA]</scope>
    <source>
        <strain evidence="9">F5</strain>
    </source>
</reference>
<feature type="transmembrane region" description="Helical" evidence="6">
    <location>
        <begin position="249"/>
        <end position="270"/>
    </location>
</feature>
<keyword evidence="2" id="KW-0813">Transport</keyword>
<dbReference type="GO" id="GO:0022857">
    <property type="term" value="F:transmembrane transporter activity"/>
    <property type="evidence" value="ECO:0007669"/>
    <property type="project" value="InterPro"/>
</dbReference>
<accession>A0A1D8ISD7</accession>
<dbReference type="EMBL" id="CP017415">
    <property type="protein sequence ID" value="AOU99438.1"/>
    <property type="molecule type" value="Genomic_DNA"/>
</dbReference>
<protein>
    <submittedName>
        <fullName evidence="8">AmpG family muropeptide MFS transporter</fullName>
    </submittedName>
</protein>
<dbReference type="PANTHER" id="PTHR12778">
    <property type="entry name" value="SOLUTE CARRIER FAMILY 33 ACETYL-COA TRANSPORTER -RELATED"/>
    <property type="match status" value="1"/>
</dbReference>
<feature type="transmembrane region" description="Helical" evidence="6">
    <location>
        <begin position="367"/>
        <end position="385"/>
    </location>
</feature>
<dbReference type="InterPro" id="IPR020846">
    <property type="entry name" value="MFS_dom"/>
</dbReference>
<dbReference type="CDD" id="cd17486">
    <property type="entry name" value="MFS_AmpG_like"/>
    <property type="match status" value="1"/>
</dbReference>
<dbReference type="GO" id="GO:0016020">
    <property type="term" value="C:membrane"/>
    <property type="evidence" value="ECO:0007669"/>
    <property type="project" value="UniProtKB-SubCell"/>
</dbReference>
<keyword evidence="4 6" id="KW-1133">Transmembrane helix</keyword>
<evidence type="ECO:0000256" key="6">
    <source>
        <dbReference type="SAM" id="Phobius"/>
    </source>
</evidence>
<evidence type="ECO:0000256" key="5">
    <source>
        <dbReference type="ARBA" id="ARBA00023136"/>
    </source>
</evidence>
<dbReference type="InterPro" id="IPR011701">
    <property type="entry name" value="MFS"/>
</dbReference>
<name>A0A1D8ISD7_9GAMM</name>
<dbReference type="Gene3D" id="1.20.1250.20">
    <property type="entry name" value="MFS general substrate transporter like domains"/>
    <property type="match status" value="2"/>
</dbReference>
<feature type="domain" description="Major facilitator superfamily (MFS) profile" evidence="7">
    <location>
        <begin position="1"/>
        <end position="393"/>
    </location>
</feature>
<comment type="subcellular location">
    <subcellularLocation>
        <location evidence="1">Membrane</location>
        <topology evidence="1">Multi-pass membrane protein</topology>
    </subcellularLocation>
</comment>
<proteinExistence type="predicted"/>
<dbReference type="AlphaFoldDB" id="A0A1D8ISD7"/>
<dbReference type="KEGG" id="aprs:BI364_00540"/>
<feature type="transmembrane region" description="Helical" evidence="6">
    <location>
        <begin position="36"/>
        <end position="56"/>
    </location>
</feature>
<feature type="transmembrane region" description="Helical" evidence="6">
    <location>
        <begin position="303"/>
        <end position="328"/>
    </location>
</feature>
<feature type="transmembrane region" description="Helical" evidence="6">
    <location>
        <begin position="130"/>
        <end position="153"/>
    </location>
</feature>
<feature type="transmembrane region" description="Helical" evidence="6">
    <location>
        <begin position="277"/>
        <end position="297"/>
    </location>
</feature>
<evidence type="ECO:0000256" key="3">
    <source>
        <dbReference type="ARBA" id="ARBA00022692"/>
    </source>
</evidence>
<dbReference type="Proteomes" id="UP000095401">
    <property type="component" value="Chromosome"/>
</dbReference>
<dbReference type="SUPFAM" id="SSF103473">
    <property type="entry name" value="MFS general substrate transporter"/>
    <property type="match status" value="1"/>
</dbReference>
<dbReference type="InterPro" id="IPR036259">
    <property type="entry name" value="MFS_trans_sf"/>
</dbReference>
<feature type="transmembrane region" description="Helical" evidence="6">
    <location>
        <begin position="159"/>
        <end position="180"/>
    </location>
</feature>
<evidence type="ECO:0000256" key="4">
    <source>
        <dbReference type="ARBA" id="ARBA00022989"/>
    </source>
</evidence>
<dbReference type="PANTHER" id="PTHR12778:SF10">
    <property type="entry name" value="MAJOR FACILITATOR SUPERFAMILY DOMAIN-CONTAINING PROTEIN 3"/>
    <property type="match status" value="1"/>
</dbReference>